<evidence type="ECO:0000313" key="6">
    <source>
        <dbReference type="Proteomes" id="UP000615026"/>
    </source>
</evidence>
<protein>
    <submittedName>
        <fullName evidence="5">Polysaccharide biosynthesis tyrosine autokinase</fullName>
    </submittedName>
</protein>
<evidence type="ECO:0000256" key="4">
    <source>
        <dbReference type="SAM" id="MobiDB-lite"/>
    </source>
</evidence>
<keyword evidence="6" id="KW-1185">Reference proteome</keyword>
<reference evidence="5" key="1">
    <citation type="submission" date="2020-10" db="EMBL/GenBank/DDBJ databases">
        <authorList>
            <person name="Castelo-Branco R."/>
            <person name="Eusebio N."/>
            <person name="Adriana R."/>
            <person name="Vieira A."/>
            <person name="Brugerolle De Fraissinette N."/>
            <person name="Rezende De Castro R."/>
            <person name="Schneider M.P."/>
            <person name="Vasconcelos V."/>
            <person name="Leao P.N."/>
        </authorList>
    </citation>
    <scope>NUCLEOTIDE SEQUENCE</scope>
    <source>
        <strain evidence="5">LEGE 11479</strain>
    </source>
</reference>
<proteinExistence type="predicted"/>
<dbReference type="Proteomes" id="UP000615026">
    <property type="component" value="Unassembled WGS sequence"/>
</dbReference>
<dbReference type="Pfam" id="PF10609">
    <property type="entry name" value="ParA"/>
    <property type="match status" value="1"/>
</dbReference>
<keyword evidence="1" id="KW-0547">Nucleotide-binding</keyword>
<dbReference type="GO" id="GO:0004713">
    <property type="term" value="F:protein tyrosine kinase activity"/>
    <property type="evidence" value="ECO:0007669"/>
    <property type="project" value="TreeGrafter"/>
</dbReference>
<comment type="caution">
    <text evidence="5">The sequence shown here is derived from an EMBL/GenBank/DDBJ whole genome shotgun (WGS) entry which is preliminary data.</text>
</comment>
<evidence type="ECO:0000313" key="5">
    <source>
        <dbReference type="EMBL" id="MBE9070773.1"/>
    </source>
</evidence>
<dbReference type="CDD" id="cd05387">
    <property type="entry name" value="BY-kinase"/>
    <property type="match status" value="1"/>
</dbReference>
<dbReference type="AlphaFoldDB" id="A0A929A0J2"/>
<dbReference type="InterPro" id="IPR033756">
    <property type="entry name" value="YlxH/NBP35"/>
</dbReference>
<dbReference type="PANTHER" id="PTHR32309">
    <property type="entry name" value="TYROSINE-PROTEIN KINASE"/>
    <property type="match status" value="1"/>
</dbReference>
<name>A0A929A0J2_LEPEC</name>
<dbReference type="RefSeq" id="WP_193996612.1">
    <property type="nucleotide sequence ID" value="NZ_JADEXP010000528.1"/>
</dbReference>
<sequence>VLRSPELVNQVLEELKTVDPNLDYESLLKNLTIRRVGETKIIEVSYQGNDPVKIQATLDALSAVYLKYSLDERQTNLRQGIQFVDRQLPELKGRVDELQGQLERFRQTYNFLDPATQNQQITSQAQQLSTQRLAVDRQLAEARANYDLLVAQGGGEVALQTAPVYQQLIQELRQVETELATELTRFQPGSLKIQVLEEKRQQMLPVLDAEAQRVLNARYTEAANAIEVLETQNQTIASAEAQLQNTMTQLPTLARQYSDLQRELDIAVGALGRFLETRETLQIEAAQTEIPWEVIEAPNKPEVPISPNTKRSLVLGVVASLLVSVGAALLLEKLDIICRTVEEIKGVVKLPLLGTIPYQAEFDDSEEQSGGVGQWLQQRLGKKDGLGANGYYGYGGSQFLESMRLLQTNLMLMGADRPIQSIILSSSMPGEGKSTVARHLAQTAATMGKRVLLVDTDLRRPTVHKRLGIRNERGLSDLLAGNASVGDVLQKAMPFVDFYVITAGTIPPDPVKLLSSKRMRLFMKRLEKEFDLIVYDAPPLVGLADATLIAPHTDGLILVSRVNKCDRNILEHAMDNISFTNIPVLGLVANGVAAQGGGYKYYSSYGYDSTPGLPASNNPPIPEERPKALAGASSNGGAKGGLSVSDFLKVGK</sequence>
<dbReference type="SUPFAM" id="SSF52540">
    <property type="entry name" value="P-loop containing nucleoside triphosphate hydrolases"/>
    <property type="match status" value="1"/>
</dbReference>
<evidence type="ECO:0000256" key="2">
    <source>
        <dbReference type="ARBA" id="ARBA00022840"/>
    </source>
</evidence>
<feature type="region of interest" description="Disordered" evidence="4">
    <location>
        <begin position="613"/>
        <end position="652"/>
    </location>
</feature>
<feature type="coiled-coil region" evidence="3">
    <location>
        <begin position="81"/>
        <end position="185"/>
    </location>
</feature>
<dbReference type="EMBL" id="JADEXP010000528">
    <property type="protein sequence ID" value="MBE9070773.1"/>
    <property type="molecule type" value="Genomic_DNA"/>
</dbReference>
<evidence type="ECO:0000256" key="1">
    <source>
        <dbReference type="ARBA" id="ARBA00022741"/>
    </source>
</evidence>
<dbReference type="InterPro" id="IPR050445">
    <property type="entry name" value="Bact_polysacc_biosynth/exp"/>
</dbReference>
<evidence type="ECO:0000256" key="3">
    <source>
        <dbReference type="SAM" id="Coils"/>
    </source>
</evidence>
<dbReference type="GO" id="GO:0005886">
    <property type="term" value="C:plasma membrane"/>
    <property type="evidence" value="ECO:0007669"/>
    <property type="project" value="TreeGrafter"/>
</dbReference>
<keyword evidence="2" id="KW-0067">ATP-binding</keyword>
<organism evidence="5 6">
    <name type="scientific">Leptolyngbya cf. ectocarpi LEGE 11479</name>
    <dbReference type="NCBI Taxonomy" id="1828722"/>
    <lineage>
        <taxon>Bacteria</taxon>
        <taxon>Bacillati</taxon>
        <taxon>Cyanobacteriota</taxon>
        <taxon>Cyanophyceae</taxon>
        <taxon>Leptolyngbyales</taxon>
        <taxon>Leptolyngbyaceae</taxon>
        <taxon>Leptolyngbya group</taxon>
        <taxon>Leptolyngbya</taxon>
    </lineage>
</organism>
<dbReference type="PANTHER" id="PTHR32309:SF13">
    <property type="entry name" value="FERRIC ENTEROBACTIN TRANSPORT PROTEIN FEPE"/>
    <property type="match status" value="1"/>
</dbReference>
<dbReference type="InterPro" id="IPR005702">
    <property type="entry name" value="Wzc-like_C"/>
</dbReference>
<dbReference type="InterPro" id="IPR027417">
    <property type="entry name" value="P-loop_NTPase"/>
</dbReference>
<gene>
    <name evidence="5" type="ORF">IQ260_29475</name>
</gene>
<accession>A0A929A0J2</accession>
<feature type="coiled-coil region" evidence="3">
    <location>
        <begin position="222"/>
        <end position="249"/>
    </location>
</feature>
<dbReference type="NCBIfam" id="TIGR01007">
    <property type="entry name" value="eps_fam"/>
    <property type="match status" value="1"/>
</dbReference>
<dbReference type="GO" id="GO:0005524">
    <property type="term" value="F:ATP binding"/>
    <property type="evidence" value="ECO:0007669"/>
    <property type="project" value="UniProtKB-KW"/>
</dbReference>
<keyword evidence="3" id="KW-0175">Coiled coil</keyword>
<feature type="non-terminal residue" evidence="5">
    <location>
        <position position="1"/>
    </location>
</feature>
<dbReference type="Gene3D" id="3.40.50.300">
    <property type="entry name" value="P-loop containing nucleotide triphosphate hydrolases"/>
    <property type="match status" value="1"/>
</dbReference>